<reference evidence="1" key="1">
    <citation type="submission" date="2023-12" db="EMBL/GenBank/DDBJ databases">
        <title>Genome assembly of Anisodus tanguticus.</title>
        <authorList>
            <person name="Wang Y.-J."/>
        </authorList>
    </citation>
    <scope>NUCLEOTIDE SEQUENCE</scope>
    <source>
        <strain evidence="1">KB-2021</strain>
        <tissue evidence="1">Leaf</tissue>
    </source>
</reference>
<organism evidence="1 2">
    <name type="scientific">Anisodus tanguticus</name>
    <dbReference type="NCBI Taxonomy" id="243964"/>
    <lineage>
        <taxon>Eukaryota</taxon>
        <taxon>Viridiplantae</taxon>
        <taxon>Streptophyta</taxon>
        <taxon>Embryophyta</taxon>
        <taxon>Tracheophyta</taxon>
        <taxon>Spermatophyta</taxon>
        <taxon>Magnoliopsida</taxon>
        <taxon>eudicotyledons</taxon>
        <taxon>Gunneridae</taxon>
        <taxon>Pentapetalae</taxon>
        <taxon>asterids</taxon>
        <taxon>lamiids</taxon>
        <taxon>Solanales</taxon>
        <taxon>Solanaceae</taxon>
        <taxon>Solanoideae</taxon>
        <taxon>Hyoscyameae</taxon>
        <taxon>Anisodus</taxon>
    </lineage>
</organism>
<dbReference type="EMBL" id="JAVYJV010000002">
    <property type="protein sequence ID" value="KAK4376367.1"/>
    <property type="molecule type" value="Genomic_DNA"/>
</dbReference>
<accession>A0AAE1SWE0</accession>
<evidence type="ECO:0000313" key="1">
    <source>
        <dbReference type="EMBL" id="KAK4376367.1"/>
    </source>
</evidence>
<proteinExistence type="predicted"/>
<dbReference type="AlphaFoldDB" id="A0AAE1SWE0"/>
<keyword evidence="2" id="KW-1185">Reference proteome</keyword>
<comment type="caution">
    <text evidence="1">The sequence shown here is derived from an EMBL/GenBank/DDBJ whole genome shotgun (WGS) entry which is preliminary data.</text>
</comment>
<name>A0AAE1SWE0_9SOLA</name>
<dbReference type="Proteomes" id="UP001291623">
    <property type="component" value="Unassembled WGS sequence"/>
</dbReference>
<sequence length="76" mass="8748">MSNDFVCEHVRDNGVDVLQRGPDRYGGTLHKTSKTGRSSRIRAGSGEILPKEIFNCENYDQPIIVNWWDYEFDVVD</sequence>
<gene>
    <name evidence="1" type="ORF">RND71_002663</name>
</gene>
<protein>
    <submittedName>
        <fullName evidence="1">Uncharacterized protein</fullName>
    </submittedName>
</protein>
<evidence type="ECO:0000313" key="2">
    <source>
        <dbReference type="Proteomes" id="UP001291623"/>
    </source>
</evidence>